<dbReference type="KEGG" id="tva:4748028"/>
<dbReference type="AlphaFoldDB" id="A2FXM9"/>
<dbReference type="Pfam" id="PF01363">
    <property type="entry name" value="FYVE"/>
    <property type="match status" value="1"/>
</dbReference>
<dbReference type="OMA" id="CTSHREI"/>
<dbReference type="VEuPathDB" id="TrichDB:TVAGG3_0640230"/>
<dbReference type="InParanoid" id="A2FXM9"/>
<dbReference type="PANTHER" id="PTHR39490">
    <property type="entry name" value="ARRESTIN DOMAIN-CONTAINING PROTEIN D"/>
    <property type="match status" value="1"/>
</dbReference>
<keyword evidence="3" id="KW-0862">Zinc</keyword>
<keyword evidence="1" id="KW-0479">Metal-binding</keyword>
<keyword evidence="8" id="KW-1185">Reference proteome</keyword>
<accession>A2FXM9</accession>
<evidence type="ECO:0000256" key="4">
    <source>
        <dbReference type="PROSITE-ProRule" id="PRU00091"/>
    </source>
</evidence>
<evidence type="ECO:0000313" key="7">
    <source>
        <dbReference type="EMBL" id="EAX90340.1"/>
    </source>
</evidence>
<dbReference type="eggNOG" id="KOG1729">
    <property type="taxonomic scope" value="Eukaryota"/>
</dbReference>
<sequence length="470" mass="53620">MFHPSIFDEISIPEKGLFNEDPPFPLLIEPKELMAAQISGLESTDYFLIDLLKRDSPQVRIVIETYLREREFISTIRYLKDKIVANCIDNFALIPTKLIPPIQNLESIHILLLNALSRILTNPLSDYYIFFNEIIHTVNVVPIHQQYIAKCLEIEPMCQTFSINVDHLEPKSKLFIHLFREPLTYISDIASLVLKASKLISTNRTQEMVEFSNNCKNILMSIDSIPILEKIAKNFLIEPFPIVEPGRRFIKQGTCLKHCRKDVSERIIILFSDFFVYAQPHGGKWMVPAAYHLSKMKIELPKADIHCISIYSPRKSFVLEFKSASEVKSWYDAISNSISNVQAGTDNNFEVAPIWMPDSSTQVCMICHQEHTFFVRRHHCRACGAVACSDCLKYRAIVKGVSPTPVKVCFNCYQKIMNQKSNRISSPTPQPIIQPQRAPASTLPKRSISPPPAISASDNEYYTSSDYVSD</sequence>
<dbReference type="RefSeq" id="XP_001303270.1">
    <property type="nucleotide sequence ID" value="XM_001303269.1"/>
</dbReference>
<reference evidence="7" key="1">
    <citation type="submission" date="2006-10" db="EMBL/GenBank/DDBJ databases">
        <authorList>
            <person name="Amadeo P."/>
            <person name="Zhao Q."/>
            <person name="Wortman J."/>
            <person name="Fraser-Liggett C."/>
            <person name="Carlton J."/>
        </authorList>
    </citation>
    <scope>NUCLEOTIDE SEQUENCE</scope>
    <source>
        <strain evidence="7">G3</strain>
    </source>
</reference>
<dbReference type="PANTHER" id="PTHR39490:SF8">
    <property type="entry name" value="ZINC FINGER FYVE DOMAIN-CONTAINING PROTEIN 21"/>
    <property type="match status" value="1"/>
</dbReference>
<dbReference type="InterPro" id="IPR017455">
    <property type="entry name" value="Znf_FYVE-rel"/>
</dbReference>
<keyword evidence="2 4" id="KW-0863">Zinc-finger</keyword>
<protein>
    <submittedName>
        <fullName evidence="7">FYVE zinc finger family protein</fullName>
    </submittedName>
</protein>
<dbReference type="GO" id="GO:0008270">
    <property type="term" value="F:zinc ion binding"/>
    <property type="evidence" value="ECO:0007669"/>
    <property type="project" value="UniProtKB-KW"/>
</dbReference>
<dbReference type="VEuPathDB" id="TrichDB:TVAG_385380"/>
<dbReference type="PROSITE" id="PS50178">
    <property type="entry name" value="ZF_FYVE"/>
    <property type="match status" value="1"/>
</dbReference>
<proteinExistence type="predicted"/>
<dbReference type="Proteomes" id="UP000001542">
    <property type="component" value="Unassembled WGS sequence"/>
</dbReference>
<dbReference type="InterPro" id="IPR052113">
    <property type="entry name" value="FYVE-type_Zinc_Finger"/>
</dbReference>
<evidence type="ECO:0000256" key="3">
    <source>
        <dbReference type="ARBA" id="ARBA00022833"/>
    </source>
</evidence>
<feature type="domain" description="FYVE-type" evidence="6">
    <location>
        <begin position="358"/>
        <end position="417"/>
    </location>
</feature>
<dbReference type="SMR" id="A2FXM9"/>
<dbReference type="EMBL" id="DS114117">
    <property type="protein sequence ID" value="EAX90340.1"/>
    <property type="molecule type" value="Genomic_DNA"/>
</dbReference>
<dbReference type="InterPro" id="IPR011011">
    <property type="entry name" value="Znf_FYVE_PHD"/>
</dbReference>
<organism evidence="7 8">
    <name type="scientific">Trichomonas vaginalis (strain ATCC PRA-98 / G3)</name>
    <dbReference type="NCBI Taxonomy" id="412133"/>
    <lineage>
        <taxon>Eukaryota</taxon>
        <taxon>Metamonada</taxon>
        <taxon>Parabasalia</taxon>
        <taxon>Trichomonadida</taxon>
        <taxon>Trichomonadidae</taxon>
        <taxon>Trichomonas</taxon>
    </lineage>
</organism>
<evidence type="ECO:0000256" key="2">
    <source>
        <dbReference type="ARBA" id="ARBA00022771"/>
    </source>
</evidence>
<dbReference type="SUPFAM" id="SSF57903">
    <property type="entry name" value="FYVE/PHD zinc finger"/>
    <property type="match status" value="1"/>
</dbReference>
<dbReference type="InterPro" id="IPR011993">
    <property type="entry name" value="PH-like_dom_sf"/>
</dbReference>
<evidence type="ECO:0000259" key="6">
    <source>
        <dbReference type="PROSITE" id="PS50178"/>
    </source>
</evidence>
<dbReference type="SUPFAM" id="SSF50729">
    <property type="entry name" value="PH domain-like"/>
    <property type="match status" value="1"/>
</dbReference>
<feature type="compositionally biased region" description="Polar residues" evidence="5">
    <location>
        <begin position="458"/>
        <end position="470"/>
    </location>
</feature>
<feature type="region of interest" description="Disordered" evidence="5">
    <location>
        <begin position="423"/>
        <end position="470"/>
    </location>
</feature>
<dbReference type="STRING" id="5722.A2FXM9"/>
<gene>
    <name evidence="7" type="ORF">TVAG_385380</name>
</gene>
<dbReference type="InterPro" id="IPR001849">
    <property type="entry name" value="PH_domain"/>
</dbReference>
<evidence type="ECO:0000256" key="5">
    <source>
        <dbReference type="SAM" id="MobiDB-lite"/>
    </source>
</evidence>
<dbReference type="InterPro" id="IPR000306">
    <property type="entry name" value="Znf_FYVE"/>
</dbReference>
<evidence type="ECO:0000256" key="1">
    <source>
        <dbReference type="ARBA" id="ARBA00022723"/>
    </source>
</evidence>
<reference evidence="7" key="2">
    <citation type="journal article" date="2007" name="Science">
        <title>Draft genome sequence of the sexually transmitted pathogen Trichomonas vaginalis.</title>
        <authorList>
            <person name="Carlton J.M."/>
            <person name="Hirt R.P."/>
            <person name="Silva J.C."/>
            <person name="Delcher A.L."/>
            <person name="Schatz M."/>
            <person name="Zhao Q."/>
            <person name="Wortman J.R."/>
            <person name="Bidwell S.L."/>
            <person name="Alsmark U.C.M."/>
            <person name="Besteiro S."/>
            <person name="Sicheritz-Ponten T."/>
            <person name="Noel C.J."/>
            <person name="Dacks J.B."/>
            <person name="Foster P.G."/>
            <person name="Simillion C."/>
            <person name="Van de Peer Y."/>
            <person name="Miranda-Saavedra D."/>
            <person name="Barton G.J."/>
            <person name="Westrop G.D."/>
            <person name="Mueller S."/>
            <person name="Dessi D."/>
            <person name="Fiori P.L."/>
            <person name="Ren Q."/>
            <person name="Paulsen I."/>
            <person name="Zhang H."/>
            <person name="Bastida-Corcuera F.D."/>
            <person name="Simoes-Barbosa A."/>
            <person name="Brown M.T."/>
            <person name="Hayes R.D."/>
            <person name="Mukherjee M."/>
            <person name="Okumura C.Y."/>
            <person name="Schneider R."/>
            <person name="Smith A.J."/>
            <person name="Vanacova S."/>
            <person name="Villalvazo M."/>
            <person name="Haas B.J."/>
            <person name="Pertea M."/>
            <person name="Feldblyum T.V."/>
            <person name="Utterback T.R."/>
            <person name="Shu C.L."/>
            <person name="Osoegawa K."/>
            <person name="de Jong P.J."/>
            <person name="Hrdy I."/>
            <person name="Horvathova L."/>
            <person name="Zubacova Z."/>
            <person name="Dolezal P."/>
            <person name="Malik S.B."/>
            <person name="Logsdon J.M. Jr."/>
            <person name="Henze K."/>
            <person name="Gupta A."/>
            <person name="Wang C.C."/>
            <person name="Dunne R.L."/>
            <person name="Upcroft J.A."/>
            <person name="Upcroft P."/>
            <person name="White O."/>
            <person name="Salzberg S.L."/>
            <person name="Tang P."/>
            <person name="Chiu C.-H."/>
            <person name="Lee Y.-S."/>
            <person name="Embley T.M."/>
            <person name="Coombs G.H."/>
            <person name="Mottram J.C."/>
            <person name="Tachezy J."/>
            <person name="Fraser-Liggett C.M."/>
            <person name="Johnson P.J."/>
        </authorList>
    </citation>
    <scope>NUCLEOTIDE SEQUENCE [LARGE SCALE GENOMIC DNA]</scope>
    <source>
        <strain evidence="7">G3</strain>
    </source>
</reference>
<evidence type="ECO:0000313" key="8">
    <source>
        <dbReference type="Proteomes" id="UP000001542"/>
    </source>
</evidence>
<dbReference type="InterPro" id="IPR013083">
    <property type="entry name" value="Znf_RING/FYVE/PHD"/>
</dbReference>
<dbReference type="SMART" id="SM00233">
    <property type="entry name" value="PH"/>
    <property type="match status" value="1"/>
</dbReference>
<dbReference type="OrthoDB" id="70570at2759"/>
<name>A2FXM9_TRIV3</name>
<dbReference type="Gene3D" id="2.30.29.30">
    <property type="entry name" value="Pleckstrin-homology domain (PH domain)/Phosphotyrosine-binding domain (PTB)"/>
    <property type="match status" value="1"/>
</dbReference>
<feature type="compositionally biased region" description="Low complexity" evidence="5">
    <location>
        <begin position="423"/>
        <end position="441"/>
    </location>
</feature>
<dbReference type="Gene3D" id="3.30.40.10">
    <property type="entry name" value="Zinc/RING finger domain, C3HC4 (zinc finger)"/>
    <property type="match status" value="1"/>
</dbReference>
<dbReference type="SMART" id="SM00064">
    <property type="entry name" value="FYVE"/>
    <property type="match status" value="1"/>
</dbReference>